<organism evidence="2 3">
    <name type="scientific">Xenorhabdus santafensis</name>
    <dbReference type="NCBI Taxonomy" id="2582833"/>
    <lineage>
        <taxon>Bacteria</taxon>
        <taxon>Pseudomonadati</taxon>
        <taxon>Pseudomonadota</taxon>
        <taxon>Gammaproteobacteria</taxon>
        <taxon>Enterobacterales</taxon>
        <taxon>Morganellaceae</taxon>
        <taxon>Xenorhabdus</taxon>
    </lineage>
</organism>
<dbReference type="EMBL" id="VCDN01000110">
    <property type="protein sequence ID" value="MDX7989254.1"/>
    <property type="molecule type" value="Genomic_DNA"/>
</dbReference>
<dbReference type="Proteomes" id="UP001271890">
    <property type="component" value="Unassembled WGS sequence"/>
</dbReference>
<name>A0ABU4SEP1_9GAMM</name>
<sequence>MSEVNKLDNKKCPFDPNQYQVNDDNINVPAGIFAWAVSLVNLGKLVRRDSWNSNIKYIKLLPGNNREDILPQIEIIDNYGATSWQPTQEDMMACDWVLVKGGKAS</sequence>
<proteinExistence type="predicted"/>
<dbReference type="Pfam" id="PF11195">
    <property type="entry name" value="Tad2-like"/>
    <property type="match status" value="1"/>
</dbReference>
<evidence type="ECO:0000259" key="1">
    <source>
        <dbReference type="Pfam" id="PF11195"/>
    </source>
</evidence>
<feature type="domain" description="Thoeris anti-defense 2-like" evidence="1">
    <location>
        <begin position="33"/>
        <end position="99"/>
    </location>
</feature>
<dbReference type="InterPro" id="IPR021361">
    <property type="entry name" value="Tad2-like_dom"/>
</dbReference>
<keyword evidence="3" id="KW-1185">Reference proteome</keyword>
<comment type="caution">
    <text evidence="2">The sequence shown here is derived from an EMBL/GenBank/DDBJ whole genome shotgun (WGS) entry which is preliminary data.</text>
</comment>
<gene>
    <name evidence="2" type="ORF">FE392_18415</name>
</gene>
<dbReference type="RefSeq" id="WP_319931626.1">
    <property type="nucleotide sequence ID" value="NZ_VCDN01000110.1"/>
</dbReference>
<protein>
    <submittedName>
        <fullName evidence="2">DUF2829 domain-containing protein</fullName>
    </submittedName>
</protein>
<evidence type="ECO:0000313" key="3">
    <source>
        <dbReference type="Proteomes" id="UP001271890"/>
    </source>
</evidence>
<accession>A0ABU4SEP1</accession>
<evidence type="ECO:0000313" key="2">
    <source>
        <dbReference type="EMBL" id="MDX7989254.1"/>
    </source>
</evidence>
<reference evidence="3" key="1">
    <citation type="journal article" date="2024" name="Toxins">
        <title>Genome Sequence Analysis of Native Xenorhabdus Strains Isolated from Entomopathogenic Nematodes in Argentina.</title>
        <authorList>
            <person name="Palma L."/>
            <person name="Frizzo L."/>
            <person name="Kaiser S."/>
            <person name="Berry C."/>
            <person name="Caballero P."/>
            <person name="Bode H.B."/>
            <person name="Del Valle E.E."/>
        </authorList>
    </citation>
    <scope>NUCLEOTIDE SEQUENCE [LARGE SCALE GENOMIC DNA]</scope>
    <source>
        <strain evidence="3">12</strain>
    </source>
</reference>